<name>A0ABT1SE50_9FIRM</name>
<dbReference type="Proteomes" id="UP001524478">
    <property type="component" value="Unassembled WGS sequence"/>
</dbReference>
<evidence type="ECO:0000259" key="1">
    <source>
        <dbReference type="Pfam" id="PF24032"/>
    </source>
</evidence>
<feature type="domain" description="YqbQ/XkdQ" evidence="1">
    <location>
        <begin position="23"/>
        <end position="325"/>
    </location>
</feature>
<protein>
    <recommendedName>
        <fullName evidence="1">YqbQ/XkdQ domain-containing protein</fullName>
    </recommendedName>
</protein>
<accession>A0ABT1SE50</accession>
<sequence length="328" mass="36924">MGHELWCVNGSGMTKITPLVGSITWRSNINELGEQLDFDIAFNDDRYFPKSPVDLGSLIILKNGEKEVNRTIVITENKSGRGSIPYNCFDYAFYLNKSEETYQFNKMNSNGAINEVLARAGVPIGGVDIPSILLTKIYADKVHSEVIKDILDLVEKETCVKCRMEMKEGKLFIFKQNDKIIVPTFKLATNLPYESVTNAMSNPSRKRTIEEMKNSIKVIINNEDKIRLIDTVQNSELINQYGLLQKLVQVDRENISEAKVVAQNMLKDLGRVFEENSIDIPGHDDIRAGRLIEIEEPLTGMKGKYLIENANHTVTNGIHLCSVNLGVI</sequence>
<organism evidence="2 3">
    <name type="scientific">Tissierella carlieri</name>
    <dbReference type="NCBI Taxonomy" id="689904"/>
    <lineage>
        <taxon>Bacteria</taxon>
        <taxon>Bacillati</taxon>
        <taxon>Bacillota</taxon>
        <taxon>Tissierellia</taxon>
        <taxon>Tissierellales</taxon>
        <taxon>Tissierellaceae</taxon>
        <taxon>Tissierella</taxon>
    </lineage>
</organism>
<gene>
    <name evidence="2" type="ORF">NE686_16745</name>
</gene>
<dbReference type="InterPro" id="IPR056937">
    <property type="entry name" value="YqbQ/XkdQ"/>
</dbReference>
<dbReference type="EMBL" id="JANGAC010000015">
    <property type="protein sequence ID" value="MCQ4924754.1"/>
    <property type="molecule type" value="Genomic_DNA"/>
</dbReference>
<comment type="caution">
    <text evidence="2">The sequence shown here is derived from an EMBL/GenBank/DDBJ whole genome shotgun (WGS) entry which is preliminary data.</text>
</comment>
<proteinExistence type="predicted"/>
<evidence type="ECO:0000313" key="3">
    <source>
        <dbReference type="Proteomes" id="UP001524478"/>
    </source>
</evidence>
<dbReference type="Pfam" id="PF24032">
    <property type="entry name" value="YQBQ"/>
    <property type="match status" value="1"/>
</dbReference>
<dbReference type="RefSeq" id="WP_256312371.1">
    <property type="nucleotide sequence ID" value="NZ_JANGAC010000015.1"/>
</dbReference>
<evidence type="ECO:0000313" key="2">
    <source>
        <dbReference type="EMBL" id="MCQ4924754.1"/>
    </source>
</evidence>
<reference evidence="2 3" key="1">
    <citation type="submission" date="2022-06" db="EMBL/GenBank/DDBJ databases">
        <title>Isolation of gut microbiota from human fecal samples.</title>
        <authorList>
            <person name="Pamer E.G."/>
            <person name="Barat B."/>
            <person name="Waligurski E."/>
            <person name="Medina S."/>
            <person name="Paddock L."/>
            <person name="Mostad J."/>
        </authorList>
    </citation>
    <scope>NUCLEOTIDE SEQUENCE [LARGE SCALE GENOMIC DNA]</scope>
    <source>
        <strain evidence="2 3">DFI.7.95</strain>
    </source>
</reference>
<keyword evidence="3" id="KW-1185">Reference proteome</keyword>